<dbReference type="Proteomes" id="UP000754883">
    <property type="component" value="Unassembled WGS sequence"/>
</dbReference>
<feature type="signal peptide" evidence="10">
    <location>
        <begin position="1"/>
        <end position="47"/>
    </location>
</feature>
<dbReference type="GO" id="GO:0030600">
    <property type="term" value="F:feruloyl esterase activity"/>
    <property type="evidence" value="ECO:0007669"/>
    <property type="project" value="UniProtKB-EC"/>
</dbReference>
<dbReference type="AlphaFoldDB" id="A0A9N9TZP4"/>
<keyword evidence="7" id="KW-0119">Carbohydrate metabolism</keyword>
<proteinExistence type="predicted"/>
<feature type="non-terminal residue" evidence="11">
    <location>
        <position position="1"/>
    </location>
</feature>
<accession>A0A9N9TZP4</accession>
<dbReference type="EC" id="3.1.1.73" evidence="2"/>
<evidence type="ECO:0000313" key="11">
    <source>
        <dbReference type="EMBL" id="CAG9975186.1"/>
    </source>
</evidence>
<sequence length="325" mass="34991">WLDSPQRFFLTAKPSATKPSSALIMIFKTASALLLCASALLPAGVNAHPEVRKTSGCGLTYDFAGESREVTFKSGGRDRTYRFHLPSNYDPQKAYPVVMAFHGRTGTPAGFETGTGFSNEKAYPNIIAAYPAGVNKSWEGPSYAVPGVSDLQFVTDLVNRMKSKFCLDEARIYATGHSNGGGFVNTLACSNEHGKHFAAFAGAASALYTDLTGDTNCNPYKSPLPILESHGTADTTVPYNGGNGAGGKLPAIPEWLSRWVKRNKCVDPVTTKLADGITEQSWTCGGIKGLQRHIKYEGLNHDYPGGSSKVPISPRIMAFFNDHKK</sequence>
<keyword evidence="6" id="KW-0378">Hydrolase</keyword>
<dbReference type="PANTHER" id="PTHR38050:SF2">
    <property type="entry name" value="FERULOYL ESTERASE C-RELATED"/>
    <property type="match status" value="1"/>
</dbReference>
<evidence type="ECO:0000256" key="9">
    <source>
        <dbReference type="ARBA" id="ARBA00034075"/>
    </source>
</evidence>
<dbReference type="SUPFAM" id="SSF53474">
    <property type="entry name" value="alpha/beta-Hydrolases"/>
    <property type="match status" value="1"/>
</dbReference>
<dbReference type="Gene3D" id="3.40.50.1820">
    <property type="entry name" value="alpha/beta hydrolase"/>
    <property type="match status" value="1"/>
</dbReference>
<dbReference type="GO" id="GO:0005576">
    <property type="term" value="C:extracellular region"/>
    <property type="evidence" value="ECO:0007669"/>
    <property type="project" value="UniProtKB-SubCell"/>
</dbReference>
<dbReference type="Pfam" id="PF00756">
    <property type="entry name" value="Esterase"/>
    <property type="match status" value="1"/>
</dbReference>
<comment type="subcellular location">
    <subcellularLocation>
        <location evidence="1">Secreted</location>
    </subcellularLocation>
</comment>
<dbReference type="GO" id="GO:0045493">
    <property type="term" value="P:xylan catabolic process"/>
    <property type="evidence" value="ECO:0007669"/>
    <property type="project" value="UniProtKB-KW"/>
</dbReference>
<dbReference type="InterPro" id="IPR000801">
    <property type="entry name" value="Esterase-like"/>
</dbReference>
<evidence type="ECO:0000256" key="3">
    <source>
        <dbReference type="ARBA" id="ARBA00022525"/>
    </source>
</evidence>
<feature type="chain" id="PRO_5040375320" description="feruloyl esterase" evidence="10">
    <location>
        <begin position="48"/>
        <end position="325"/>
    </location>
</feature>
<protein>
    <recommendedName>
        <fullName evidence="2">feruloyl esterase</fullName>
        <ecNumber evidence="2">3.1.1.73</ecNumber>
    </recommendedName>
</protein>
<reference evidence="11" key="1">
    <citation type="submission" date="2021-10" db="EMBL/GenBank/DDBJ databases">
        <authorList>
            <person name="Piombo E."/>
        </authorList>
    </citation>
    <scope>NUCLEOTIDE SEQUENCE</scope>
</reference>
<evidence type="ECO:0000256" key="5">
    <source>
        <dbReference type="ARBA" id="ARBA00022729"/>
    </source>
</evidence>
<gene>
    <name evidence="11" type="ORF">CBYS24578_00015561</name>
</gene>
<evidence type="ECO:0000313" key="12">
    <source>
        <dbReference type="Proteomes" id="UP000754883"/>
    </source>
</evidence>
<keyword evidence="5 10" id="KW-0732">Signal</keyword>
<dbReference type="InterPro" id="IPR043595">
    <property type="entry name" value="FaeB/C/D"/>
</dbReference>
<evidence type="ECO:0000256" key="10">
    <source>
        <dbReference type="SAM" id="SignalP"/>
    </source>
</evidence>
<keyword evidence="8" id="KW-0624">Polysaccharide degradation</keyword>
<keyword evidence="3" id="KW-0964">Secreted</keyword>
<dbReference type="InterPro" id="IPR029058">
    <property type="entry name" value="AB_hydrolase_fold"/>
</dbReference>
<keyword evidence="12" id="KW-1185">Reference proteome</keyword>
<evidence type="ECO:0000256" key="6">
    <source>
        <dbReference type="ARBA" id="ARBA00022801"/>
    </source>
</evidence>
<dbReference type="PANTHER" id="PTHR38050">
    <property type="match status" value="1"/>
</dbReference>
<evidence type="ECO:0000256" key="2">
    <source>
        <dbReference type="ARBA" id="ARBA00013091"/>
    </source>
</evidence>
<name>A0A9N9TZP4_9HYPO</name>
<evidence type="ECO:0000256" key="1">
    <source>
        <dbReference type="ARBA" id="ARBA00004613"/>
    </source>
</evidence>
<evidence type="ECO:0000256" key="8">
    <source>
        <dbReference type="ARBA" id="ARBA00023326"/>
    </source>
</evidence>
<comment type="caution">
    <text evidence="11">The sequence shown here is derived from an EMBL/GenBank/DDBJ whole genome shotgun (WGS) entry which is preliminary data.</text>
</comment>
<dbReference type="EMBL" id="CABFNO020001255">
    <property type="protein sequence ID" value="CAG9975186.1"/>
    <property type="molecule type" value="Genomic_DNA"/>
</dbReference>
<keyword evidence="4" id="KW-0858">Xylan degradation</keyword>
<evidence type="ECO:0000256" key="7">
    <source>
        <dbReference type="ARBA" id="ARBA00023277"/>
    </source>
</evidence>
<dbReference type="OrthoDB" id="424610at2759"/>
<comment type="catalytic activity">
    <reaction evidence="9">
        <text>feruloyl-polysaccharide + H2O = ferulate + polysaccharide.</text>
        <dbReference type="EC" id="3.1.1.73"/>
    </reaction>
</comment>
<evidence type="ECO:0000256" key="4">
    <source>
        <dbReference type="ARBA" id="ARBA00022651"/>
    </source>
</evidence>
<organism evidence="11 12">
    <name type="scientific">Clonostachys byssicola</name>
    <dbReference type="NCBI Taxonomy" id="160290"/>
    <lineage>
        <taxon>Eukaryota</taxon>
        <taxon>Fungi</taxon>
        <taxon>Dikarya</taxon>
        <taxon>Ascomycota</taxon>
        <taxon>Pezizomycotina</taxon>
        <taxon>Sordariomycetes</taxon>
        <taxon>Hypocreomycetidae</taxon>
        <taxon>Hypocreales</taxon>
        <taxon>Bionectriaceae</taxon>
        <taxon>Clonostachys</taxon>
    </lineage>
</organism>